<feature type="compositionally biased region" description="Basic and acidic residues" evidence="1">
    <location>
        <begin position="561"/>
        <end position="588"/>
    </location>
</feature>
<gene>
    <name evidence="3 5" type="ORF">BDZ99DRAFT_531820</name>
</gene>
<feature type="compositionally biased region" description="Basic and acidic residues" evidence="1">
    <location>
        <begin position="363"/>
        <end position="372"/>
    </location>
</feature>
<feature type="compositionally biased region" description="Basic and acidic residues" evidence="1">
    <location>
        <begin position="454"/>
        <end position="466"/>
    </location>
</feature>
<feature type="compositionally biased region" description="Low complexity" evidence="1">
    <location>
        <begin position="503"/>
        <end position="517"/>
    </location>
</feature>
<sequence>MALSISPRTRCCPCWVKLAADITNCKSPEEIREVLNIKTDVTPEEEEQTDRENEWIHDPAERTSNSTTPSHYIPPCPCPCSCHLDSSSPKTSAPLSSHELVASGTLRDPCVFYNPFTNHETPVERERLREAFQIHPPGQEPKSTAGFFKKHDKFVQDSISKEGPYISRRAVNRGRPREPFKSQWVGVALPTTPPESTTSGPRRPLKQPRRFSSTDEEGEIPERYVKRPRVTRNISPSDGDDEPQTLLRGVDEESDEYHHHPLQERQGFRLHSAPKWYKESCVKYHYPRAVRAARSVRDCYTSDRYAKVGSLLRRRRMERKRRAKLVERHEPEDYFGRYEAEEDEPRALCRRWDDDDSEAGSETSRRNERYRHRQDLQDRDLEEYHLHREHLRHQHVIDSRQAAEDREIEIREIVERDLAAKRTALHGDADAFESEELEDPKEVRSGSTSSSYSESDRNDAESVAEDAHVDRFAAAATAIFQGTSLTDEPCSPLPATERPSSAEARPSESQPRPSEQSATDHDANATTQRPYPEATPDNRGEGSRITMARAQHRRDRLIMPGKRDDGRASRQIKDRQIKQQTNNKDKNYLRFNGNGDNKRSFGGNKHASR</sequence>
<reference evidence="3 5" key="1">
    <citation type="journal article" date="2020" name="Stud. Mycol.">
        <title>101 Dothideomycetes genomes: a test case for predicting lifestyles and emergence of pathogens.</title>
        <authorList>
            <person name="Haridas S."/>
            <person name="Albert R."/>
            <person name="Binder M."/>
            <person name="Bloem J."/>
            <person name="Labutti K."/>
            <person name="Salamov A."/>
            <person name="Andreopoulos B."/>
            <person name="Baker S."/>
            <person name="Barry K."/>
            <person name="Bills G."/>
            <person name="Bluhm B."/>
            <person name="Cannon C."/>
            <person name="Castanera R."/>
            <person name="Culley D."/>
            <person name="Daum C."/>
            <person name="Ezra D."/>
            <person name="Gonzalez J."/>
            <person name="Henrissat B."/>
            <person name="Kuo A."/>
            <person name="Liang C."/>
            <person name="Lipzen A."/>
            <person name="Lutzoni F."/>
            <person name="Magnuson J."/>
            <person name="Mondo S."/>
            <person name="Nolan M."/>
            <person name="Ohm R."/>
            <person name="Pangilinan J."/>
            <person name="Park H.-J."/>
            <person name="Ramirez L."/>
            <person name="Alfaro M."/>
            <person name="Sun H."/>
            <person name="Tritt A."/>
            <person name="Yoshinaga Y."/>
            <person name="Zwiers L.-H."/>
            <person name="Turgeon B."/>
            <person name="Goodwin S."/>
            <person name="Spatafora J."/>
            <person name="Crous P."/>
            <person name="Grigoriev I."/>
        </authorList>
    </citation>
    <scope>NUCLEOTIDE SEQUENCE</scope>
    <source>
        <strain evidence="3 5">CBS 304.34</strain>
    </source>
</reference>
<feature type="region of interest" description="Disordered" evidence="1">
    <location>
        <begin position="159"/>
        <end position="246"/>
    </location>
</feature>
<organism evidence="3">
    <name type="scientific">Mytilinidion resinicola</name>
    <dbReference type="NCBI Taxonomy" id="574789"/>
    <lineage>
        <taxon>Eukaryota</taxon>
        <taxon>Fungi</taxon>
        <taxon>Dikarya</taxon>
        <taxon>Ascomycota</taxon>
        <taxon>Pezizomycotina</taxon>
        <taxon>Dothideomycetes</taxon>
        <taxon>Pleosporomycetidae</taxon>
        <taxon>Mytilinidiales</taxon>
        <taxon>Mytilinidiaceae</taxon>
        <taxon>Mytilinidion</taxon>
    </lineage>
</organism>
<dbReference type="Pfam" id="PF01466">
    <property type="entry name" value="Skp1"/>
    <property type="match status" value="1"/>
</dbReference>
<feature type="compositionally biased region" description="Acidic residues" evidence="1">
    <location>
        <begin position="430"/>
        <end position="439"/>
    </location>
</feature>
<dbReference type="InterPro" id="IPR016072">
    <property type="entry name" value="Skp1_comp_dimer"/>
</dbReference>
<proteinExistence type="predicted"/>
<evidence type="ECO:0000313" key="3">
    <source>
        <dbReference type="EMBL" id="KAF2809468.1"/>
    </source>
</evidence>
<reference evidence="5" key="2">
    <citation type="submission" date="2020-04" db="EMBL/GenBank/DDBJ databases">
        <authorList>
            <consortium name="NCBI Genome Project"/>
        </authorList>
    </citation>
    <scope>NUCLEOTIDE SEQUENCE</scope>
    <source>
        <strain evidence="5">CBS 304.34</strain>
    </source>
</reference>
<protein>
    <recommendedName>
        <fullName evidence="2">SKP1 component dimerisation domain-containing protein</fullName>
    </recommendedName>
</protein>
<reference evidence="5" key="3">
    <citation type="submission" date="2025-04" db="UniProtKB">
        <authorList>
            <consortium name="RefSeq"/>
        </authorList>
    </citation>
    <scope>IDENTIFICATION</scope>
    <source>
        <strain evidence="5">CBS 304.34</strain>
    </source>
</reference>
<name>A0A6A6YLQ5_9PEZI</name>
<dbReference type="EMBL" id="MU003701">
    <property type="protein sequence ID" value="KAF2809468.1"/>
    <property type="molecule type" value="Genomic_DNA"/>
</dbReference>
<feature type="region of interest" description="Disordered" evidence="1">
    <location>
        <begin position="480"/>
        <end position="609"/>
    </location>
</feature>
<evidence type="ECO:0000259" key="2">
    <source>
        <dbReference type="Pfam" id="PF01466"/>
    </source>
</evidence>
<keyword evidence="4" id="KW-1185">Reference proteome</keyword>
<dbReference type="InterPro" id="IPR036296">
    <property type="entry name" value="SKP1-like_dim_sf"/>
</dbReference>
<dbReference type="Gene3D" id="3.30.710.10">
    <property type="entry name" value="Potassium Channel Kv1.1, Chain A"/>
    <property type="match status" value="1"/>
</dbReference>
<dbReference type="GeneID" id="54467361"/>
<accession>A0A6A6YLQ5</accession>
<dbReference type="AlphaFoldDB" id="A0A6A6YLQ5"/>
<dbReference type="GO" id="GO:0006511">
    <property type="term" value="P:ubiquitin-dependent protein catabolic process"/>
    <property type="evidence" value="ECO:0007669"/>
    <property type="project" value="InterPro"/>
</dbReference>
<dbReference type="InterPro" id="IPR011333">
    <property type="entry name" value="SKP1/BTB/POZ_sf"/>
</dbReference>
<feature type="region of interest" description="Disordered" evidence="1">
    <location>
        <begin position="427"/>
        <end position="466"/>
    </location>
</feature>
<feature type="compositionally biased region" description="Basic and acidic residues" evidence="1">
    <location>
        <begin position="50"/>
        <end position="61"/>
    </location>
</feature>
<dbReference type="RefSeq" id="XP_033576432.1">
    <property type="nucleotide sequence ID" value="XM_033726468.1"/>
</dbReference>
<feature type="domain" description="SKP1 component dimerisation" evidence="2">
    <location>
        <begin position="20"/>
        <end position="56"/>
    </location>
</feature>
<feature type="region of interest" description="Disordered" evidence="1">
    <location>
        <begin position="352"/>
        <end position="372"/>
    </location>
</feature>
<dbReference type="Proteomes" id="UP000504636">
    <property type="component" value="Unplaced"/>
</dbReference>
<dbReference type="OrthoDB" id="2342932at2759"/>
<evidence type="ECO:0000256" key="1">
    <source>
        <dbReference type="SAM" id="MobiDB-lite"/>
    </source>
</evidence>
<evidence type="ECO:0000313" key="4">
    <source>
        <dbReference type="Proteomes" id="UP000504636"/>
    </source>
</evidence>
<dbReference type="SUPFAM" id="SSF81382">
    <property type="entry name" value="Skp1 dimerisation domain-like"/>
    <property type="match status" value="1"/>
</dbReference>
<evidence type="ECO:0000313" key="5">
    <source>
        <dbReference type="RefSeq" id="XP_033576432.1"/>
    </source>
</evidence>
<feature type="region of interest" description="Disordered" evidence="1">
    <location>
        <begin position="36"/>
        <end position="68"/>
    </location>
</feature>